<sequence length="248" mass="27154">MDKKVVVITGASSGIGAALAKLLGNSNDDYQLVLGARREVLLKALVQEIESDGGEAIYQVTDIRQIAEVEKLAQAAINHFGKIDVWVNNAGIYPGNFLSDRQYDDWDRLIDTNLKGTLYGIGTALQWMIPRNNGQIINISSVAAHVVSPISTIYSATKAAILAINEGLRQEVSSKNLNIRVTAISPGFFNTEIINDIKDAKIKSDVDLLYAKYGISPDRVALTIKQAIELPFDTSWNEVVIRPTKEVL</sequence>
<dbReference type="Proteomes" id="UP000232222">
    <property type="component" value="Chromosome"/>
</dbReference>
<gene>
    <name evidence="4" type="ORF">EFREU_v1c02640</name>
</gene>
<protein>
    <submittedName>
        <fullName evidence="4">Oxidoreductase</fullName>
    </submittedName>
</protein>
<dbReference type="PRINTS" id="PR00080">
    <property type="entry name" value="SDRFAMILY"/>
</dbReference>
<dbReference type="OrthoDB" id="9775296at2"/>
<dbReference type="PANTHER" id="PTHR43115">
    <property type="entry name" value="DEHYDROGENASE/REDUCTASE SDR FAMILY MEMBER 11"/>
    <property type="match status" value="1"/>
</dbReference>
<evidence type="ECO:0000256" key="3">
    <source>
        <dbReference type="RuleBase" id="RU000363"/>
    </source>
</evidence>
<dbReference type="InterPro" id="IPR002347">
    <property type="entry name" value="SDR_fam"/>
</dbReference>
<organism evidence="4 5">
    <name type="scientific">Entomoplasma freundtii</name>
    <dbReference type="NCBI Taxonomy" id="74700"/>
    <lineage>
        <taxon>Bacteria</taxon>
        <taxon>Bacillati</taxon>
        <taxon>Mycoplasmatota</taxon>
        <taxon>Mollicutes</taxon>
        <taxon>Entomoplasmatales</taxon>
        <taxon>Entomoplasmataceae</taxon>
        <taxon>Entomoplasma</taxon>
    </lineage>
</organism>
<dbReference type="EMBL" id="CP024962">
    <property type="protein sequence ID" value="ATZ16290.1"/>
    <property type="molecule type" value="Genomic_DNA"/>
</dbReference>
<name>A0A2K8NR19_9MOLU</name>
<evidence type="ECO:0000313" key="5">
    <source>
        <dbReference type="Proteomes" id="UP000232222"/>
    </source>
</evidence>
<evidence type="ECO:0000256" key="2">
    <source>
        <dbReference type="ARBA" id="ARBA00023002"/>
    </source>
</evidence>
<dbReference type="InterPro" id="IPR036291">
    <property type="entry name" value="NAD(P)-bd_dom_sf"/>
</dbReference>
<dbReference type="RefSeq" id="WP_100609241.1">
    <property type="nucleotide sequence ID" value="NZ_CP024962.1"/>
</dbReference>
<dbReference type="FunFam" id="3.40.50.720:FF:000047">
    <property type="entry name" value="NADP-dependent L-serine/L-allo-threonine dehydrogenase"/>
    <property type="match status" value="1"/>
</dbReference>
<comment type="similarity">
    <text evidence="1 3">Belongs to the short-chain dehydrogenases/reductases (SDR) family.</text>
</comment>
<proteinExistence type="inferred from homology"/>
<reference evidence="4 5" key="1">
    <citation type="submission" date="2017-11" db="EMBL/GenBank/DDBJ databases">
        <title>Genome sequence of Entomoplasma freundtii BARC 318 (ATCC 51999).</title>
        <authorList>
            <person name="Lo W.-S."/>
            <person name="Gasparich G.E."/>
            <person name="Kuo C.-H."/>
        </authorList>
    </citation>
    <scope>NUCLEOTIDE SEQUENCE [LARGE SCALE GENOMIC DNA]</scope>
    <source>
        <strain evidence="4 5">BARC 318</strain>
    </source>
</reference>
<dbReference type="InterPro" id="IPR020904">
    <property type="entry name" value="Sc_DH/Rdtase_CS"/>
</dbReference>
<dbReference type="PRINTS" id="PR00081">
    <property type="entry name" value="GDHRDH"/>
</dbReference>
<keyword evidence="2" id="KW-0560">Oxidoreductase</keyword>
<dbReference type="GO" id="GO:0016616">
    <property type="term" value="F:oxidoreductase activity, acting on the CH-OH group of donors, NAD or NADP as acceptor"/>
    <property type="evidence" value="ECO:0007669"/>
    <property type="project" value="UniProtKB-ARBA"/>
</dbReference>
<dbReference type="AlphaFoldDB" id="A0A2K8NR19"/>
<evidence type="ECO:0000256" key="1">
    <source>
        <dbReference type="ARBA" id="ARBA00006484"/>
    </source>
</evidence>
<evidence type="ECO:0000313" key="4">
    <source>
        <dbReference type="EMBL" id="ATZ16290.1"/>
    </source>
</evidence>
<keyword evidence="5" id="KW-1185">Reference proteome</keyword>
<dbReference type="Pfam" id="PF00106">
    <property type="entry name" value="adh_short"/>
    <property type="match status" value="1"/>
</dbReference>
<dbReference type="PROSITE" id="PS00061">
    <property type="entry name" value="ADH_SHORT"/>
    <property type="match status" value="1"/>
</dbReference>
<dbReference type="Gene3D" id="3.40.50.720">
    <property type="entry name" value="NAD(P)-binding Rossmann-like Domain"/>
    <property type="match status" value="1"/>
</dbReference>
<accession>A0A2K8NR19</accession>
<dbReference type="PANTHER" id="PTHR43115:SF4">
    <property type="entry name" value="DEHYDROGENASE_REDUCTASE SDR FAMILY MEMBER 11"/>
    <property type="match status" value="1"/>
</dbReference>
<dbReference type="SUPFAM" id="SSF51735">
    <property type="entry name" value="NAD(P)-binding Rossmann-fold domains"/>
    <property type="match status" value="1"/>
</dbReference>
<dbReference type="KEGG" id="efr:EFREU_v1c02640"/>